<evidence type="ECO:0000256" key="1">
    <source>
        <dbReference type="ARBA" id="ARBA00023012"/>
    </source>
</evidence>
<name>A0A1H4GH00_9BURK</name>
<dbReference type="SUPFAM" id="SSF47226">
    <property type="entry name" value="Histidine-containing phosphotransfer domain, HPT domain"/>
    <property type="match status" value="1"/>
</dbReference>
<evidence type="ECO:0000256" key="2">
    <source>
        <dbReference type="PROSITE-ProRule" id="PRU00110"/>
    </source>
</evidence>
<evidence type="ECO:0000313" key="4">
    <source>
        <dbReference type="EMBL" id="SEB08777.1"/>
    </source>
</evidence>
<dbReference type="GO" id="GO:0000160">
    <property type="term" value="P:phosphorelay signal transduction system"/>
    <property type="evidence" value="ECO:0007669"/>
    <property type="project" value="UniProtKB-KW"/>
</dbReference>
<dbReference type="RefSeq" id="WP_090535333.1">
    <property type="nucleotide sequence ID" value="NZ_FNRQ01000006.1"/>
</dbReference>
<gene>
    <name evidence="4" type="ORF">SAMN05192564_10622</name>
</gene>
<keyword evidence="2" id="KW-0597">Phosphoprotein</keyword>
<dbReference type="EMBL" id="FNRQ01000006">
    <property type="protein sequence ID" value="SEB08777.1"/>
    <property type="molecule type" value="Genomic_DNA"/>
</dbReference>
<evidence type="ECO:0000259" key="3">
    <source>
        <dbReference type="PROSITE" id="PS50894"/>
    </source>
</evidence>
<dbReference type="Gene3D" id="1.20.120.160">
    <property type="entry name" value="HPT domain"/>
    <property type="match status" value="1"/>
</dbReference>
<organism evidence="4 5">
    <name type="scientific">Paraburkholderia sartisoli</name>
    <dbReference type="NCBI Taxonomy" id="83784"/>
    <lineage>
        <taxon>Bacteria</taxon>
        <taxon>Pseudomonadati</taxon>
        <taxon>Pseudomonadota</taxon>
        <taxon>Betaproteobacteria</taxon>
        <taxon>Burkholderiales</taxon>
        <taxon>Burkholderiaceae</taxon>
        <taxon>Paraburkholderia</taxon>
    </lineage>
</organism>
<dbReference type="OrthoDB" id="8926467at2"/>
<dbReference type="PROSITE" id="PS50894">
    <property type="entry name" value="HPT"/>
    <property type="match status" value="1"/>
</dbReference>
<feature type="modified residue" description="Phosphohistidine" evidence="2">
    <location>
        <position position="56"/>
    </location>
</feature>
<dbReference type="GO" id="GO:0004672">
    <property type="term" value="F:protein kinase activity"/>
    <property type="evidence" value="ECO:0007669"/>
    <property type="project" value="UniProtKB-ARBA"/>
</dbReference>
<proteinExistence type="predicted"/>
<evidence type="ECO:0000313" key="5">
    <source>
        <dbReference type="Proteomes" id="UP000198638"/>
    </source>
</evidence>
<feature type="domain" description="HPt" evidence="3">
    <location>
        <begin position="17"/>
        <end position="110"/>
    </location>
</feature>
<dbReference type="Proteomes" id="UP000198638">
    <property type="component" value="Unassembled WGS sequence"/>
</dbReference>
<dbReference type="AlphaFoldDB" id="A0A1H4GH00"/>
<protein>
    <submittedName>
        <fullName evidence="4">HPt (Histidine-containing phosphotransfer) domain-containing protein</fullName>
    </submittedName>
</protein>
<sequence length="118" mass="12539">MDQHALARKVHELAAGDVAVAREFIRILTDTNRTTLATLREALHAGSWSEAASAAHRINGSARLIGFRRLVGQTAQMESAAAAGDATRAAALIASVEADVERLDTWLANLHSADGPRD</sequence>
<dbReference type="InterPro" id="IPR008207">
    <property type="entry name" value="Sig_transdc_His_kin_Hpt_dom"/>
</dbReference>
<accession>A0A1H4GH00</accession>
<dbReference type="Pfam" id="PF01627">
    <property type="entry name" value="Hpt"/>
    <property type="match status" value="1"/>
</dbReference>
<keyword evidence="1" id="KW-0902">Two-component regulatory system</keyword>
<dbReference type="InterPro" id="IPR036641">
    <property type="entry name" value="HPT_dom_sf"/>
</dbReference>
<dbReference type="SMART" id="SM00073">
    <property type="entry name" value="HPT"/>
    <property type="match status" value="1"/>
</dbReference>
<dbReference type="STRING" id="83784.SAMN05192564_10622"/>
<keyword evidence="5" id="KW-1185">Reference proteome</keyword>
<reference evidence="5" key="1">
    <citation type="submission" date="2016-10" db="EMBL/GenBank/DDBJ databases">
        <authorList>
            <person name="Varghese N."/>
            <person name="Submissions S."/>
        </authorList>
    </citation>
    <scope>NUCLEOTIDE SEQUENCE [LARGE SCALE GENOMIC DNA]</scope>
    <source>
        <strain evidence="5">LMG 24000</strain>
    </source>
</reference>